<name>A0AC34GU75_9BILA</name>
<evidence type="ECO:0000313" key="1">
    <source>
        <dbReference type="Proteomes" id="UP000887579"/>
    </source>
</evidence>
<accession>A0AC34GU75</accession>
<protein>
    <submittedName>
        <fullName evidence="2">Uncharacterized protein</fullName>
    </submittedName>
</protein>
<dbReference type="Proteomes" id="UP000887579">
    <property type="component" value="Unplaced"/>
</dbReference>
<sequence>MDCKCVRAKYKFQIADVGDYQFITEMINTSEYGTGKLKGAIFDLFEIKPVKIRYEFCNLWKTYCDIETIPYQFINSSTLLISSILFGAHVNRIDQNSVTIIHVTKEEILIIHLEPNSDGYILKKMNSLDLNCTDELLKNTVTKNNEFSRTILSLDDPSNARPFRSILKPQKHVKSCSSFICNSLLALINDVLGIRRNKVKLLPYFETDLFISKHQNYGKFYGSFEIKCLKMTQLPFYETVDVFVMADEIIEVNYWNGEVYENMETQYLSEFLNSRTRIILSIDENNFCDIEINKLKNSEVFIFQKRQPDVFIGLDEDEIHISTPKLFKLKDPYINFLYNDRPVIGEDAKKLLVNHASYIVYDILKITKMSTASNIQINPKWGFKVEKDSNDVLQIIFNTWRGKRKATPHFLIAILINFLMKYATECIGFRPKAVDIQIGDNFNDLKKEVIAALKIVDSEYDIKCLEEERDIQVDIVYLDVLNRIISENEKAIRIKKIEEIQRLTGFGNNFLLDFYNSFSLKNLEI</sequence>
<organism evidence="1 2">
    <name type="scientific">Panagrolaimus sp. ES5</name>
    <dbReference type="NCBI Taxonomy" id="591445"/>
    <lineage>
        <taxon>Eukaryota</taxon>
        <taxon>Metazoa</taxon>
        <taxon>Ecdysozoa</taxon>
        <taxon>Nematoda</taxon>
        <taxon>Chromadorea</taxon>
        <taxon>Rhabditida</taxon>
        <taxon>Tylenchina</taxon>
        <taxon>Panagrolaimomorpha</taxon>
        <taxon>Panagrolaimoidea</taxon>
        <taxon>Panagrolaimidae</taxon>
        <taxon>Panagrolaimus</taxon>
    </lineage>
</organism>
<proteinExistence type="predicted"/>
<dbReference type="WBParaSite" id="ES5_v2.g8293.t1">
    <property type="protein sequence ID" value="ES5_v2.g8293.t1"/>
    <property type="gene ID" value="ES5_v2.g8293"/>
</dbReference>
<evidence type="ECO:0000313" key="2">
    <source>
        <dbReference type="WBParaSite" id="ES5_v2.g8293.t1"/>
    </source>
</evidence>
<reference evidence="2" key="1">
    <citation type="submission" date="2022-11" db="UniProtKB">
        <authorList>
            <consortium name="WormBaseParasite"/>
        </authorList>
    </citation>
    <scope>IDENTIFICATION</scope>
</reference>